<dbReference type="InterPro" id="IPR011059">
    <property type="entry name" value="Metal-dep_hydrolase_composite"/>
</dbReference>
<keyword evidence="14" id="KW-1185">Reference proteome</keyword>
<protein>
    <recommendedName>
        <fullName evidence="6">Probable imidazolonepropionase</fullName>
        <ecNumber evidence="5">3.5.2.7</ecNumber>
    </recommendedName>
</protein>
<dbReference type="UniPathway" id="UPA00379">
    <property type="reaction ID" value="UER00551"/>
</dbReference>
<dbReference type="GO" id="GO:0050480">
    <property type="term" value="F:imidazolonepropionase activity"/>
    <property type="evidence" value="ECO:0007669"/>
    <property type="project" value="UniProtKB-EC"/>
</dbReference>
<dbReference type="GO" id="GO:0046872">
    <property type="term" value="F:metal ion binding"/>
    <property type="evidence" value="ECO:0007669"/>
    <property type="project" value="UniProtKB-KW"/>
</dbReference>
<name>A0A1D1VJV0_RAMVA</name>
<gene>
    <name evidence="13" type="primary">RvY_09878-1</name>
    <name evidence="13" type="synonym">RvY_09878.1</name>
    <name evidence="13" type="ORF">RvY_09878</name>
</gene>
<dbReference type="CDD" id="cd01296">
    <property type="entry name" value="Imidazolone-5PH"/>
    <property type="match status" value="1"/>
</dbReference>
<dbReference type="Pfam" id="PF01979">
    <property type="entry name" value="Amidohydro_1"/>
    <property type="match status" value="1"/>
</dbReference>
<sequence length="450" mass="48421">MADSTSSTTAYSKPFKLLVRSAEQVVQVVNNGAKVLRGNEMKSLAVLESRLPKDANRRDGLSVVVDRTGNIHDIGYDSDLDGKYTEQDFDHIVDATGQCVIPGLIDGHTHPVWAGDRVNEFSMKLAGATYMDIHKAGGGIYSTVTSTHLATEEQLYSSLVQRLQTMLQNGSTTIEAKSGYGLDLENELKILRVLHRAQKEGPWNLSITYCGAHAVPKGSSAEVAVKDIVEHHLNAVMEETKAGRLTVDNVDVFCETGVFTVEQAKAILRKGQSFGLNANFHAEELSYLGGAEMGAAIGSKAISHLEYISPEGIAAIAQSGTVATLLPTTAFQMRLPAPPVRRMIEQGVAVAIGSDFNPNAHCLSMPVVMYLAAVTFHMSLEEVLAASTINAAASLNLADSRGSLEIGKVADMVLIDSPSWEHLIYQLGNATKLISTVISKGFVVRARKKE</sequence>
<evidence type="ECO:0000256" key="9">
    <source>
        <dbReference type="ARBA" id="ARBA00022808"/>
    </source>
</evidence>
<dbReference type="SUPFAM" id="SSF51338">
    <property type="entry name" value="Composite domain of metallo-dependent hydrolases"/>
    <property type="match status" value="1"/>
</dbReference>
<dbReference type="AlphaFoldDB" id="A0A1D1VJV0"/>
<evidence type="ECO:0000313" key="13">
    <source>
        <dbReference type="EMBL" id="GAU98778.1"/>
    </source>
</evidence>
<dbReference type="PANTHER" id="PTHR42752">
    <property type="entry name" value="IMIDAZOLONEPROPIONASE"/>
    <property type="match status" value="1"/>
</dbReference>
<dbReference type="GO" id="GO:0019557">
    <property type="term" value="P:L-histidine catabolic process to glutamate and formate"/>
    <property type="evidence" value="ECO:0007669"/>
    <property type="project" value="UniProtKB-UniPathway"/>
</dbReference>
<dbReference type="FunFam" id="3.20.20.140:FF:000007">
    <property type="entry name" value="Imidazolonepropionase"/>
    <property type="match status" value="1"/>
</dbReference>
<comment type="pathway">
    <text evidence="3">Amino-acid degradation; L-histidine degradation into L-glutamate; N-formimidoyl-L-glutamate from L-histidine: step 3/3.</text>
</comment>
<proteinExistence type="inferred from homology"/>
<evidence type="ECO:0000256" key="2">
    <source>
        <dbReference type="ARBA" id="ARBA00001965"/>
    </source>
</evidence>
<keyword evidence="10" id="KW-0862">Zinc</keyword>
<dbReference type="NCBIfam" id="TIGR01224">
    <property type="entry name" value="hutI"/>
    <property type="match status" value="1"/>
</dbReference>
<organism evidence="13 14">
    <name type="scientific">Ramazzottius varieornatus</name>
    <name type="common">Water bear</name>
    <name type="synonym">Tardigrade</name>
    <dbReference type="NCBI Taxonomy" id="947166"/>
    <lineage>
        <taxon>Eukaryota</taxon>
        <taxon>Metazoa</taxon>
        <taxon>Ecdysozoa</taxon>
        <taxon>Tardigrada</taxon>
        <taxon>Eutardigrada</taxon>
        <taxon>Parachela</taxon>
        <taxon>Hypsibioidea</taxon>
        <taxon>Ramazzottiidae</taxon>
        <taxon>Ramazzottius</taxon>
    </lineage>
</organism>
<comment type="cofactor">
    <cofactor evidence="2">
        <name>Fe(3+)</name>
        <dbReference type="ChEBI" id="CHEBI:29034"/>
    </cofactor>
</comment>
<dbReference type="MEROPS" id="M38.980"/>
<evidence type="ECO:0000256" key="11">
    <source>
        <dbReference type="ARBA" id="ARBA00023004"/>
    </source>
</evidence>
<keyword evidence="8" id="KW-0378">Hydrolase</keyword>
<evidence type="ECO:0000256" key="5">
    <source>
        <dbReference type="ARBA" id="ARBA00012864"/>
    </source>
</evidence>
<dbReference type="EC" id="3.5.2.7" evidence="5"/>
<evidence type="ECO:0000256" key="6">
    <source>
        <dbReference type="ARBA" id="ARBA00013406"/>
    </source>
</evidence>
<evidence type="ECO:0000256" key="8">
    <source>
        <dbReference type="ARBA" id="ARBA00022801"/>
    </source>
</evidence>
<comment type="similarity">
    <text evidence="4">Belongs to the metallo-dependent hydrolases superfamily. HutI family.</text>
</comment>
<dbReference type="SUPFAM" id="SSF51556">
    <property type="entry name" value="Metallo-dependent hydrolases"/>
    <property type="match status" value="1"/>
</dbReference>
<keyword evidence="7" id="KW-0479">Metal-binding</keyword>
<dbReference type="EMBL" id="BDGG01000005">
    <property type="protein sequence ID" value="GAU98778.1"/>
    <property type="molecule type" value="Genomic_DNA"/>
</dbReference>
<dbReference type="InterPro" id="IPR032466">
    <property type="entry name" value="Metal_Hydrolase"/>
</dbReference>
<dbReference type="PANTHER" id="PTHR42752:SF1">
    <property type="entry name" value="IMIDAZOLONEPROPIONASE-RELATED"/>
    <property type="match status" value="1"/>
</dbReference>
<dbReference type="Gene3D" id="3.20.20.140">
    <property type="entry name" value="Metal-dependent hydrolases"/>
    <property type="match status" value="1"/>
</dbReference>
<comment type="catalytic activity">
    <reaction evidence="1">
        <text>4-imidazolone-5-propanoate + H2O = N-formimidoyl-L-glutamate</text>
        <dbReference type="Rhea" id="RHEA:23660"/>
        <dbReference type="ChEBI" id="CHEBI:15377"/>
        <dbReference type="ChEBI" id="CHEBI:58928"/>
        <dbReference type="ChEBI" id="CHEBI:77893"/>
        <dbReference type="EC" id="3.5.2.7"/>
    </reaction>
</comment>
<evidence type="ECO:0000256" key="3">
    <source>
        <dbReference type="ARBA" id="ARBA00004758"/>
    </source>
</evidence>
<evidence type="ECO:0000259" key="12">
    <source>
        <dbReference type="Pfam" id="PF01979"/>
    </source>
</evidence>
<reference evidence="13 14" key="1">
    <citation type="journal article" date="2016" name="Nat. Commun.">
        <title>Extremotolerant tardigrade genome and improved radiotolerance of human cultured cells by tardigrade-unique protein.</title>
        <authorList>
            <person name="Hashimoto T."/>
            <person name="Horikawa D.D."/>
            <person name="Saito Y."/>
            <person name="Kuwahara H."/>
            <person name="Kozuka-Hata H."/>
            <person name="Shin-I T."/>
            <person name="Minakuchi Y."/>
            <person name="Ohishi K."/>
            <person name="Motoyama A."/>
            <person name="Aizu T."/>
            <person name="Enomoto A."/>
            <person name="Kondo K."/>
            <person name="Tanaka S."/>
            <person name="Hara Y."/>
            <person name="Koshikawa S."/>
            <person name="Sagara H."/>
            <person name="Miura T."/>
            <person name="Yokobori S."/>
            <person name="Miyagawa K."/>
            <person name="Suzuki Y."/>
            <person name="Kubo T."/>
            <person name="Oyama M."/>
            <person name="Kohara Y."/>
            <person name="Fujiyama A."/>
            <person name="Arakawa K."/>
            <person name="Katayama T."/>
            <person name="Toyoda A."/>
            <person name="Kunieda T."/>
        </authorList>
    </citation>
    <scope>NUCLEOTIDE SEQUENCE [LARGE SCALE GENOMIC DNA]</scope>
    <source>
        <strain evidence="13 14">YOKOZUNA-1</strain>
    </source>
</reference>
<dbReference type="InterPro" id="IPR006680">
    <property type="entry name" value="Amidohydro-rel"/>
</dbReference>
<evidence type="ECO:0000313" key="14">
    <source>
        <dbReference type="Proteomes" id="UP000186922"/>
    </source>
</evidence>
<dbReference type="GO" id="GO:0005737">
    <property type="term" value="C:cytoplasm"/>
    <property type="evidence" value="ECO:0007669"/>
    <property type="project" value="InterPro"/>
</dbReference>
<dbReference type="InterPro" id="IPR005920">
    <property type="entry name" value="HutI"/>
</dbReference>
<evidence type="ECO:0000256" key="4">
    <source>
        <dbReference type="ARBA" id="ARBA00008002"/>
    </source>
</evidence>
<feature type="domain" description="Amidohydrolase-related" evidence="12">
    <location>
        <begin position="100"/>
        <end position="422"/>
    </location>
</feature>
<evidence type="ECO:0000256" key="1">
    <source>
        <dbReference type="ARBA" id="ARBA00000853"/>
    </source>
</evidence>
<evidence type="ECO:0000256" key="10">
    <source>
        <dbReference type="ARBA" id="ARBA00022833"/>
    </source>
</evidence>
<keyword evidence="9" id="KW-0369">Histidine metabolism</keyword>
<accession>A0A1D1VJV0</accession>
<dbReference type="Proteomes" id="UP000186922">
    <property type="component" value="Unassembled WGS sequence"/>
</dbReference>
<dbReference type="STRING" id="947166.A0A1D1VJV0"/>
<dbReference type="OrthoDB" id="194468at2759"/>
<comment type="caution">
    <text evidence="13">The sequence shown here is derived from an EMBL/GenBank/DDBJ whole genome shotgun (WGS) entry which is preliminary data.</text>
</comment>
<dbReference type="Gene3D" id="2.30.40.10">
    <property type="entry name" value="Urease, subunit C, domain 1"/>
    <property type="match status" value="1"/>
</dbReference>
<dbReference type="GO" id="GO:0019556">
    <property type="term" value="P:L-histidine catabolic process to glutamate and formamide"/>
    <property type="evidence" value="ECO:0007669"/>
    <property type="project" value="UniProtKB-UniPathway"/>
</dbReference>
<evidence type="ECO:0000256" key="7">
    <source>
        <dbReference type="ARBA" id="ARBA00022723"/>
    </source>
</evidence>
<keyword evidence="11" id="KW-0408">Iron</keyword>